<name>A0A0K8J535_9FIRM</name>
<proteinExistence type="predicted"/>
<dbReference type="Proteomes" id="UP000196053">
    <property type="component" value="Chromosome I"/>
</dbReference>
<accession>A0A0K8J535</accession>
<dbReference type="OrthoDB" id="1770358at2"/>
<protein>
    <recommendedName>
        <fullName evidence="3">DNA-directed RNA polymerase subunit M</fullName>
    </recommendedName>
</protein>
<dbReference type="EMBL" id="LN879430">
    <property type="protein sequence ID" value="CUH92448.1"/>
    <property type="molecule type" value="Genomic_DNA"/>
</dbReference>
<organism evidence="1 2">
    <name type="scientific">Herbinix luporum</name>
    <dbReference type="NCBI Taxonomy" id="1679721"/>
    <lineage>
        <taxon>Bacteria</taxon>
        <taxon>Bacillati</taxon>
        <taxon>Bacillota</taxon>
        <taxon>Clostridia</taxon>
        <taxon>Lachnospirales</taxon>
        <taxon>Lachnospiraceae</taxon>
        <taxon>Herbinix</taxon>
    </lineage>
</organism>
<dbReference type="KEGG" id="hsd:SD1D_0901"/>
<reference evidence="2" key="1">
    <citation type="submission" date="2015-09" db="EMBL/GenBank/DDBJ databases">
        <authorList>
            <person name="Wibberg D."/>
        </authorList>
    </citation>
    <scope>NUCLEOTIDE SEQUENCE [LARGE SCALE GENOMIC DNA]</scope>
    <source>
        <strain evidence="2">SD1D</strain>
    </source>
</reference>
<evidence type="ECO:0000313" key="2">
    <source>
        <dbReference type="Proteomes" id="UP000196053"/>
    </source>
</evidence>
<sequence>MLRIFICPKCYNFRIVSRNPDAICFHCGAKLHKSDLDYVEFIDMNEQERMKYKENFIKRMKMFQNEVDSILVEQEVNKLG</sequence>
<keyword evidence="2" id="KW-1185">Reference proteome</keyword>
<evidence type="ECO:0008006" key="3">
    <source>
        <dbReference type="Google" id="ProtNLM"/>
    </source>
</evidence>
<gene>
    <name evidence="1" type="ORF">SD1D_0901</name>
</gene>
<dbReference type="RefSeq" id="WP_058257814.1">
    <property type="nucleotide sequence ID" value="NZ_DUPS01000036.1"/>
</dbReference>
<dbReference type="AlphaFoldDB" id="A0A0K8J535"/>
<evidence type="ECO:0000313" key="1">
    <source>
        <dbReference type="EMBL" id="CUH92448.1"/>
    </source>
</evidence>